<accession>A0A2T2NVS0</accession>
<dbReference type="GO" id="GO:0005516">
    <property type="term" value="F:calmodulin binding"/>
    <property type="evidence" value="ECO:0007669"/>
    <property type="project" value="UniProtKB-KW"/>
</dbReference>
<gene>
    <name evidence="11" type="ORF">BS50DRAFT_444190</name>
</gene>
<feature type="non-terminal residue" evidence="11">
    <location>
        <position position="1"/>
    </location>
</feature>
<sequence>VKEAKAIVSQYPILNPTGCSAQFCEGGRMIHSSEPRVGENKHLSVVRAEAVDFLSQLHRDGVIPSKNSLEKRKVEVIGEIETRSATALIRSLQGGKSVGCVGGAWSQNREELEHGIRLAWKHSRRCIMRSQYEDLRLCDLRNIRGSEQMGSILVSELQKAFNNGDILPT</sequence>
<dbReference type="PANTHER" id="PTHR43410:SF1">
    <property type="entry name" value="NITRIC OXIDE SYNTHASE"/>
    <property type="match status" value="1"/>
</dbReference>
<comment type="similarity">
    <text evidence="2">Belongs to the NOS family.</text>
</comment>
<evidence type="ECO:0000313" key="12">
    <source>
        <dbReference type="Proteomes" id="UP000240883"/>
    </source>
</evidence>
<dbReference type="OrthoDB" id="5407825at2759"/>
<comment type="cofactor">
    <cofactor evidence="1">
        <name>FMN</name>
        <dbReference type="ChEBI" id="CHEBI:58210"/>
    </cofactor>
</comment>
<dbReference type="Proteomes" id="UP000240883">
    <property type="component" value="Unassembled WGS sequence"/>
</dbReference>
<dbReference type="Gene3D" id="3.90.340.10">
    <property type="entry name" value="Nitric Oxide Synthase, Chain A, domain 1"/>
    <property type="match status" value="1"/>
</dbReference>
<keyword evidence="5" id="KW-0288">FMN</keyword>
<evidence type="ECO:0000256" key="8">
    <source>
        <dbReference type="ARBA" id="ARBA00023002"/>
    </source>
</evidence>
<dbReference type="GO" id="GO:0004517">
    <property type="term" value="F:nitric-oxide synthase activity"/>
    <property type="evidence" value="ECO:0007669"/>
    <property type="project" value="UniProtKB-EC"/>
</dbReference>
<evidence type="ECO:0000256" key="4">
    <source>
        <dbReference type="ARBA" id="ARBA00022617"/>
    </source>
</evidence>
<keyword evidence="7" id="KW-0112">Calmodulin-binding</keyword>
<keyword evidence="9" id="KW-0408">Iron</keyword>
<dbReference type="InterPro" id="IPR044943">
    <property type="entry name" value="NOS_dom_1"/>
</dbReference>
<dbReference type="AlphaFoldDB" id="A0A2T2NVS0"/>
<keyword evidence="8" id="KW-0560">Oxidoreductase</keyword>
<evidence type="ECO:0000256" key="9">
    <source>
        <dbReference type="ARBA" id="ARBA00023004"/>
    </source>
</evidence>
<dbReference type="SUPFAM" id="SSF56512">
    <property type="entry name" value="Nitric oxide (NO) synthase oxygenase domain"/>
    <property type="match status" value="1"/>
</dbReference>
<evidence type="ECO:0000256" key="5">
    <source>
        <dbReference type="ARBA" id="ARBA00022643"/>
    </source>
</evidence>
<keyword evidence="5" id="KW-0285">Flavoprotein</keyword>
<dbReference type="Pfam" id="PF02898">
    <property type="entry name" value="NO_synthase"/>
    <property type="match status" value="1"/>
</dbReference>
<evidence type="ECO:0000256" key="7">
    <source>
        <dbReference type="ARBA" id="ARBA00022860"/>
    </source>
</evidence>
<dbReference type="GO" id="GO:0046872">
    <property type="term" value="F:metal ion binding"/>
    <property type="evidence" value="ECO:0007669"/>
    <property type="project" value="UniProtKB-KW"/>
</dbReference>
<evidence type="ECO:0000256" key="1">
    <source>
        <dbReference type="ARBA" id="ARBA00001917"/>
    </source>
</evidence>
<dbReference type="InterPro" id="IPR004030">
    <property type="entry name" value="NOS_N"/>
</dbReference>
<feature type="domain" description="Nitric oxide synthase (NOS)" evidence="10">
    <location>
        <begin position="103"/>
        <end position="168"/>
    </location>
</feature>
<name>A0A2T2NVS0_CORCC</name>
<dbReference type="GO" id="GO:0006809">
    <property type="term" value="P:nitric oxide biosynthetic process"/>
    <property type="evidence" value="ECO:0007669"/>
    <property type="project" value="InterPro"/>
</dbReference>
<protein>
    <recommendedName>
        <fullName evidence="3">nitric-oxide synthase (NADPH)</fullName>
        <ecNumber evidence="3">1.14.13.39</ecNumber>
    </recommendedName>
</protein>
<evidence type="ECO:0000256" key="2">
    <source>
        <dbReference type="ARBA" id="ARBA00006267"/>
    </source>
</evidence>
<evidence type="ECO:0000313" key="11">
    <source>
        <dbReference type="EMBL" id="PSN69532.1"/>
    </source>
</evidence>
<dbReference type="EC" id="1.14.13.39" evidence="3"/>
<dbReference type="EMBL" id="KZ678133">
    <property type="protein sequence ID" value="PSN69532.1"/>
    <property type="molecule type" value="Genomic_DNA"/>
</dbReference>
<dbReference type="STRING" id="1448308.A0A2T2NVS0"/>
<evidence type="ECO:0000259" key="10">
    <source>
        <dbReference type="Pfam" id="PF02898"/>
    </source>
</evidence>
<dbReference type="InterPro" id="IPR036119">
    <property type="entry name" value="NOS_N_sf"/>
</dbReference>
<dbReference type="InterPro" id="IPR050607">
    <property type="entry name" value="NOS"/>
</dbReference>
<keyword evidence="12" id="KW-1185">Reference proteome</keyword>
<dbReference type="PANTHER" id="PTHR43410">
    <property type="entry name" value="NITRIC OXIDE SYNTHASE OXYGENASE"/>
    <property type="match status" value="1"/>
</dbReference>
<reference evidence="11 12" key="1">
    <citation type="journal article" date="2018" name="Front. Microbiol.">
        <title>Genome-Wide Analysis of Corynespora cassiicola Leaf Fall Disease Putative Effectors.</title>
        <authorList>
            <person name="Lopez D."/>
            <person name="Ribeiro S."/>
            <person name="Label P."/>
            <person name="Fumanal B."/>
            <person name="Venisse J.S."/>
            <person name="Kohler A."/>
            <person name="de Oliveira R.R."/>
            <person name="Labutti K."/>
            <person name="Lipzen A."/>
            <person name="Lail K."/>
            <person name="Bauer D."/>
            <person name="Ohm R.A."/>
            <person name="Barry K.W."/>
            <person name="Spatafora J."/>
            <person name="Grigoriev I.V."/>
            <person name="Martin F.M."/>
            <person name="Pujade-Renaud V."/>
        </authorList>
    </citation>
    <scope>NUCLEOTIDE SEQUENCE [LARGE SCALE GENOMIC DNA]</scope>
    <source>
        <strain evidence="11 12">Philippines</strain>
    </source>
</reference>
<evidence type="ECO:0000256" key="6">
    <source>
        <dbReference type="ARBA" id="ARBA00022723"/>
    </source>
</evidence>
<proteinExistence type="inferred from homology"/>
<feature type="non-terminal residue" evidence="11">
    <location>
        <position position="169"/>
    </location>
</feature>
<organism evidence="11 12">
    <name type="scientific">Corynespora cassiicola Philippines</name>
    <dbReference type="NCBI Taxonomy" id="1448308"/>
    <lineage>
        <taxon>Eukaryota</taxon>
        <taxon>Fungi</taxon>
        <taxon>Dikarya</taxon>
        <taxon>Ascomycota</taxon>
        <taxon>Pezizomycotina</taxon>
        <taxon>Dothideomycetes</taxon>
        <taxon>Pleosporomycetidae</taxon>
        <taxon>Pleosporales</taxon>
        <taxon>Corynesporascaceae</taxon>
        <taxon>Corynespora</taxon>
    </lineage>
</organism>
<keyword evidence="4" id="KW-0349">Heme</keyword>
<evidence type="ECO:0000256" key="3">
    <source>
        <dbReference type="ARBA" id="ARBA00012989"/>
    </source>
</evidence>
<keyword evidence="6" id="KW-0479">Metal-binding</keyword>